<dbReference type="Pfam" id="PF02574">
    <property type="entry name" value="S-methyl_trans"/>
    <property type="match status" value="1"/>
</dbReference>
<evidence type="ECO:0000256" key="4">
    <source>
        <dbReference type="ARBA" id="ARBA00022833"/>
    </source>
</evidence>
<dbReference type="Proteomes" id="UP000321490">
    <property type="component" value="Unassembled WGS sequence"/>
</dbReference>
<evidence type="ECO:0000256" key="5">
    <source>
        <dbReference type="PIRSR" id="PIRSR037505-2"/>
    </source>
</evidence>
<dbReference type="InterPro" id="IPR003726">
    <property type="entry name" value="HCY_dom"/>
</dbReference>
<dbReference type="SUPFAM" id="SSF82282">
    <property type="entry name" value="Homocysteine S-methyltransferase"/>
    <property type="match status" value="1"/>
</dbReference>
<protein>
    <submittedName>
        <fullName evidence="8">Homocysteine S-methyltransferase</fullName>
    </submittedName>
</protein>
<keyword evidence="9" id="KW-1185">Reference proteome</keyword>
<keyword evidence="4 5" id="KW-0862">Zinc</keyword>
<evidence type="ECO:0000256" key="1">
    <source>
        <dbReference type="ARBA" id="ARBA00022603"/>
    </source>
</evidence>
<dbReference type="PANTHER" id="PTHR46015">
    <property type="entry name" value="ZGC:172121"/>
    <property type="match status" value="1"/>
</dbReference>
<dbReference type="InterPro" id="IPR017226">
    <property type="entry name" value="BHMT-like"/>
</dbReference>
<keyword evidence="1 6" id="KW-0489">Methyltransferase</keyword>
<dbReference type="InterPro" id="IPR051486">
    <property type="entry name" value="Hcy_S-methyltransferase"/>
</dbReference>
<dbReference type="PANTHER" id="PTHR46015:SF1">
    <property type="entry name" value="HOMOCYSTEINE S-METHYLTRANSFERASE-LIKE ISOFORM 1"/>
    <property type="match status" value="1"/>
</dbReference>
<gene>
    <name evidence="8" type="ORF">JD78_01104</name>
</gene>
<comment type="caution">
    <text evidence="8">The sequence shown here is derived from an EMBL/GenBank/DDBJ whole genome shotgun (WGS) entry which is preliminary data.</text>
</comment>
<dbReference type="GO" id="GO:0009086">
    <property type="term" value="P:methionine biosynthetic process"/>
    <property type="evidence" value="ECO:0007669"/>
    <property type="project" value="InterPro"/>
</dbReference>
<dbReference type="NCBIfam" id="NF007020">
    <property type="entry name" value="PRK09485.1"/>
    <property type="match status" value="1"/>
</dbReference>
<evidence type="ECO:0000256" key="3">
    <source>
        <dbReference type="ARBA" id="ARBA00022723"/>
    </source>
</evidence>
<dbReference type="RefSeq" id="WP_166521010.1">
    <property type="nucleotide sequence ID" value="NZ_VLKF01000001.1"/>
</dbReference>
<reference evidence="8 9" key="1">
    <citation type="submission" date="2019-07" db="EMBL/GenBank/DDBJ databases">
        <title>R&amp;d 2014.</title>
        <authorList>
            <person name="Klenk H.-P."/>
        </authorList>
    </citation>
    <scope>NUCLEOTIDE SEQUENCE [LARGE SCALE GENOMIC DNA]</scope>
    <source>
        <strain evidence="8 9">DSM 45764</strain>
    </source>
</reference>
<dbReference type="Gene3D" id="3.20.20.330">
    <property type="entry name" value="Homocysteine-binding-like domain"/>
    <property type="match status" value="1"/>
</dbReference>
<keyword evidence="3 5" id="KW-0479">Metal-binding</keyword>
<comment type="cofactor">
    <cofactor evidence="5">
        <name>Zn(2+)</name>
        <dbReference type="ChEBI" id="CHEBI:29105"/>
    </cofactor>
    <text evidence="5">Binds 1 zinc ion per subunit.</text>
</comment>
<dbReference type="EMBL" id="VLKF01000001">
    <property type="protein sequence ID" value="TWH72588.1"/>
    <property type="molecule type" value="Genomic_DNA"/>
</dbReference>
<feature type="domain" description="Hcy-binding" evidence="7">
    <location>
        <begin position="1"/>
        <end position="300"/>
    </location>
</feature>
<proteinExistence type="predicted"/>
<dbReference type="AlphaFoldDB" id="A0A562INT4"/>
<dbReference type="GO" id="GO:0008270">
    <property type="term" value="F:zinc ion binding"/>
    <property type="evidence" value="ECO:0007669"/>
    <property type="project" value="InterPro"/>
</dbReference>
<dbReference type="GO" id="GO:0032259">
    <property type="term" value="P:methylation"/>
    <property type="evidence" value="ECO:0007669"/>
    <property type="project" value="UniProtKB-KW"/>
</dbReference>
<organism evidence="8 9">
    <name type="scientific">Modestobacter roseus</name>
    <dbReference type="NCBI Taxonomy" id="1181884"/>
    <lineage>
        <taxon>Bacteria</taxon>
        <taxon>Bacillati</taxon>
        <taxon>Actinomycetota</taxon>
        <taxon>Actinomycetes</taxon>
        <taxon>Geodermatophilales</taxon>
        <taxon>Geodermatophilaceae</taxon>
        <taxon>Modestobacter</taxon>
    </lineage>
</organism>
<name>A0A562INT4_9ACTN</name>
<evidence type="ECO:0000256" key="2">
    <source>
        <dbReference type="ARBA" id="ARBA00022679"/>
    </source>
</evidence>
<feature type="binding site" evidence="5 6">
    <location>
        <position position="224"/>
    </location>
    <ligand>
        <name>Zn(2+)</name>
        <dbReference type="ChEBI" id="CHEBI:29105"/>
    </ligand>
</feature>
<dbReference type="InterPro" id="IPR036589">
    <property type="entry name" value="HCY_dom_sf"/>
</dbReference>
<evidence type="ECO:0000259" key="7">
    <source>
        <dbReference type="PROSITE" id="PS50970"/>
    </source>
</evidence>
<feature type="binding site" evidence="6">
    <location>
        <position position="286"/>
    </location>
    <ligand>
        <name>Zn(2+)</name>
        <dbReference type="ChEBI" id="CHEBI:29105"/>
    </ligand>
</feature>
<dbReference type="GO" id="GO:0008898">
    <property type="term" value="F:S-adenosylmethionine-homocysteine S-methyltransferase activity"/>
    <property type="evidence" value="ECO:0007669"/>
    <property type="project" value="TreeGrafter"/>
</dbReference>
<dbReference type="GO" id="GO:0033528">
    <property type="term" value="P:S-methylmethionine cycle"/>
    <property type="evidence" value="ECO:0007669"/>
    <property type="project" value="TreeGrafter"/>
</dbReference>
<dbReference type="PROSITE" id="PS50970">
    <property type="entry name" value="HCY"/>
    <property type="match status" value="1"/>
</dbReference>
<evidence type="ECO:0000313" key="8">
    <source>
        <dbReference type="EMBL" id="TWH72588.1"/>
    </source>
</evidence>
<feature type="binding site" evidence="6">
    <location>
        <position position="285"/>
    </location>
    <ligand>
        <name>Zn(2+)</name>
        <dbReference type="ChEBI" id="CHEBI:29105"/>
    </ligand>
</feature>
<evidence type="ECO:0000256" key="6">
    <source>
        <dbReference type="PROSITE-ProRule" id="PRU00333"/>
    </source>
</evidence>
<dbReference type="PIRSF" id="PIRSF037505">
    <property type="entry name" value="Betaine_HMT"/>
    <property type="match status" value="1"/>
</dbReference>
<keyword evidence="2 6" id="KW-0808">Transferase</keyword>
<accession>A0A562INT4</accession>
<sequence length="304" mass="30494">MTSLATALAAGPVVLDGGLSTELEARGHDVSSALWSARLLRDDPAAVVAAHAAFAAAGAQVLTTASYQATLPGFAAAGIDTDRARDLIAGSVRLAREGLAAAGRTGWVAGSVGPYGAFLADGSEYTGGYLDDVSVTELRAFHRPRLALLAEAGADVLAVETLPGAAEVEALLAELESLDVPAWLSLTSTTGPDGVPRTRRGEPLAEVAALVRGLSQVVAVGVNCTDPAGVPPAVAVMATASGKPAAAYPNSGERWDAAARRWTGQPGVGDVTAWTAAGARLVGGCCRVRPADVAAIAAATSAHE</sequence>
<evidence type="ECO:0000313" key="9">
    <source>
        <dbReference type="Proteomes" id="UP000321490"/>
    </source>
</evidence>